<comment type="caution">
    <text evidence="13">The sequence shown here is derived from an EMBL/GenBank/DDBJ whole genome shotgun (WGS) entry which is preliminary data.</text>
</comment>
<dbReference type="PANTHER" id="PTHR11410:SF0">
    <property type="entry name" value="ATP SYNTHASE SUBUNIT A"/>
    <property type="match status" value="1"/>
</dbReference>
<keyword evidence="3 11" id="KW-0813">Transport</keyword>
<feature type="transmembrane region" description="Helical" evidence="11">
    <location>
        <begin position="189"/>
        <end position="211"/>
    </location>
</feature>
<feature type="transmembrane region" description="Helical" evidence="11">
    <location>
        <begin position="122"/>
        <end position="143"/>
    </location>
</feature>
<dbReference type="InterPro" id="IPR000568">
    <property type="entry name" value="ATP_synth_F0_asu"/>
</dbReference>
<evidence type="ECO:0000256" key="7">
    <source>
        <dbReference type="ARBA" id="ARBA00022989"/>
    </source>
</evidence>
<evidence type="ECO:0000256" key="5">
    <source>
        <dbReference type="ARBA" id="ARBA00022692"/>
    </source>
</evidence>
<accession>A0ABP7TPS8</accession>
<keyword evidence="4 11" id="KW-0138">CF(0)</keyword>
<dbReference type="Proteomes" id="UP001501747">
    <property type="component" value="Unassembled WGS sequence"/>
</dbReference>
<dbReference type="Gene3D" id="1.20.120.220">
    <property type="entry name" value="ATP synthase, F0 complex, subunit A"/>
    <property type="match status" value="1"/>
</dbReference>
<dbReference type="NCBIfam" id="TIGR01131">
    <property type="entry name" value="ATP_synt_6_or_A"/>
    <property type="match status" value="1"/>
</dbReference>
<dbReference type="RefSeq" id="WP_344882942.1">
    <property type="nucleotide sequence ID" value="NZ_BAABAL010000019.1"/>
</dbReference>
<keyword evidence="6 11" id="KW-0375">Hydrogen ion transport</keyword>
<feature type="transmembrane region" description="Helical" evidence="11">
    <location>
        <begin position="93"/>
        <end position="116"/>
    </location>
</feature>
<comment type="function">
    <text evidence="11 12">Key component of the proton channel; it plays a direct role in the translocation of protons across the membrane.</text>
</comment>
<dbReference type="Pfam" id="PF00119">
    <property type="entry name" value="ATP-synt_A"/>
    <property type="match status" value="1"/>
</dbReference>
<keyword evidence="14" id="KW-1185">Reference proteome</keyword>
<keyword evidence="9 11" id="KW-0472">Membrane</keyword>
<comment type="similarity">
    <text evidence="2 11 12">Belongs to the ATPase A chain family.</text>
</comment>
<protein>
    <recommendedName>
        <fullName evidence="11 12">ATP synthase subunit a</fullName>
    </recommendedName>
    <alternativeName>
        <fullName evidence="11">ATP synthase F0 sector subunit a</fullName>
    </alternativeName>
    <alternativeName>
        <fullName evidence="11">F-ATPase subunit 6</fullName>
    </alternativeName>
</protein>
<dbReference type="CDD" id="cd00310">
    <property type="entry name" value="ATP-synt_Fo_a_6"/>
    <property type="match status" value="1"/>
</dbReference>
<dbReference type="HAMAP" id="MF_01393">
    <property type="entry name" value="ATP_synth_a_bact"/>
    <property type="match status" value="1"/>
</dbReference>
<evidence type="ECO:0000256" key="9">
    <source>
        <dbReference type="ARBA" id="ARBA00023136"/>
    </source>
</evidence>
<name>A0ABP7TPS8_9PSEU</name>
<evidence type="ECO:0000256" key="2">
    <source>
        <dbReference type="ARBA" id="ARBA00006810"/>
    </source>
</evidence>
<evidence type="ECO:0000256" key="1">
    <source>
        <dbReference type="ARBA" id="ARBA00004141"/>
    </source>
</evidence>
<evidence type="ECO:0000313" key="13">
    <source>
        <dbReference type="EMBL" id="GAA4029465.1"/>
    </source>
</evidence>
<evidence type="ECO:0000313" key="14">
    <source>
        <dbReference type="Proteomes" id="UP001501747"/>
    </source>
</evidence>
<sequence length="264" mass="29207">MLVLASQDSGYHPPSIAEFFPPALLFEGTPFQIDRIMLIRVLMTVVLVGFFLIAMRRPKIVPRGVQNLAEMGLDFVRVSIAEEILGKVNGKRFLPLLTTIFFMVWALNLSGVIPFLNMPSTAKIGVPLLLALLTYFVFNYAGIKAQGFGPYMKSNLFPPGIPKPLYLLVTPIEFVSTFLVRPFTLTVRLLANMIAGHMTLVLFFGAAWFLLFQAGSLLLAPVGVLSFGAGFIFTLFELLVQVLQAYVFTMLTAVYIDGALHAEH</sequence>
<dbReference type="InterPro" id="IPR045083">
    <property type="entry name" value="ATP_synth_F0_asu_bact/mt"/>
</dbReference>
<keyword evidence="8 11" id="KW-0406">Ion transport</keyword>
<evidence type="ECO:0000256" key="10">
    <source>
        <dbReference type="ARBA" id="ARBA00023310"/>
    </source>
</evidence>
<keyword evidence="7 11" id="KW-1133">Transmembrane helix</keyword>
<evidence type="ECO:0000256" key="12">
    <source>
        <dbReference type="RuleBase" id="RU000483"/>
    </source>
</evidence>
<dbReference type="EMBL" id="BAABAL010000019">
    <property type="protein sequence ID" value="GAA4029465.1"/>
    <property type="molecule type" value="Genomic_DNA"/>
</dbReference>
<dbReference type="PRINTS" id="PR00123">
    <property type="entry name" value="ATPASEA"/>
</dbReference>
<organism evidence="13 14">
    <name type="scientific">Allokutzneria multivorans</name>
    <dbReference type="NCBI Taxonomy" id="1142134"/>
    <lineage>
        <taxon>Bacteria</taxon>
        <taxon>Bacillati</taxon>
        <taxon>Actinomycetota</taxon>
        <taxon>Actinomycetes</taxon>
        <taxon>Pseudonocardiales</taxon>
        <taxon>Pseudonocardiaceae</taxon>
        <taxon>Allokutzneria</taxon>
    </lineage>
</organism>
<dbReference type="SUPFAM" id="SSF81336">
    <property type="entry name" value="F1F0 ATP synthase subunit A"/>
    <property type="match status" value="1"/>
</dbReference>
<keyword evidence="5 11" id="KW-0812">Transmembrane</keyword>
<feature type="transmembrane region" description="Helical" evidence="11">
    <location>
        <begin position="36"/>
        <end position="54"/>
    </location>
</feature>
<dbReference type="InterPro" id="IPR035908">
    <property type="entry name" value="F0_ATP_A_sf"/>
</dbReference>
<keyword evidence="10 11" id="KW-0066">ATP synthesis</keyword>
<feature type="transmembrane region" description="Helical" evidence="11">
    <location>
        <begin position="218"/>
        <end position="236"/>
    </location>
</feature>
<evidence type="ECO:0000256" key="4">
    <source>
        <dbReference type="ARBA" id="ARBA00022547"/>
    </source>
</evidence>
<keyword evidence="11" id="KW-1003">Cell membrane</keyword>
<evidence type="ECO:0000256" key="8">
    <source>
        <dbReference type="ARBA" id="ARBA00023065"/>
    </source>
</evidence>
<dbReference type="PANTHER" id="PTHR11410">
    <property type="entry name" value="ATP SYNTHASE SUBUNIT A"/>
    <property type="match status" value="1"/>
</dbReference>
<evidence type="ECO:0000256" key="6">
    <source>
        <dbReference type="ARBA" id="ARBA00022781"/>
    </source>
</evidence>
<gene>
    <name evidence="11 13" type="primary">atpB</name>
    <name evidence="13" type="ORF">GCM10022247_63200</name>
</gene>
<comment type="subcellular location">
    <subcellularLocation>
        <location evidence="11 12">Cell membrane</location>
        <topology evidence="11 12">Multi-pass membrane protein</topology>
    </subcellularLocation>
    <subcellularLocation>
        <location evidence="1">Membrane</location>
        <topology evidence="1">Multi-pass membrane protein</topology>
    </subcellularLocation>
</comment>
<evidence type="ECO:0000256" key="11">
    <source>
        <dbReference type="HAMAP-Rule" id="MF_01393"/>
    </source>
</evidence>
<proteinExistence type="inferred from homology"/>
<evidence type="ECO:0000256" key="3">
    <source>
        <dbReference type="ARBA" id="ARBA00022448"/>
    </source>
</evidence>
<reference evidence="14" key="1">
    <citation type="journal article" date="2019" name="Int. J. Syst. Evol. Microbiol.">
        <title>The Global Catalogue of Microorganisms (GCM) 10K type strain sequencing project: providing services to taxonomists for standard genome sequencing and annotation.</title>
        <authorList>
            <consortium name="The Broad Institute Genomics Platform"/>
            <consortium name="The Broad Institute Genome Sequencing Center for Infectious Disease"/>
            <person name="Wu L."/>
            <person name="Ma J."/>
        </authorList>
    </citation>
    <scope>NUCLEOTIDE SEQUENCE [LARGE SCALE GENOMIC DNA]</scope>
    <source>
        <strain evidence="14">JCM 17342</strain>
    </source>
</reference>